<dbReference type="OrthoDB" id="2333384at2759"/>
<dbReference type="PANTHER" id="PTHR11188:SF17">
    <property type="entry name" value="FI21816P1"/>
    <property type="match status" value="1"/>
</dbReference>
<dbReference type="GeneID" id="6753744"/>
<dbReference type="eggNOG" id="KOG3780">
    <property type="taxonomic scope" value="Eukaryota"/>
</dbReference>
<dbReference type="RefSeq" id="XP_002112977.1">
    <property type="nucleotide sequence ID" value="XM_002112941.1"/>
</dbReference>
<dbReference type="PhylomeDB" id="B3RYR4"/>
<organism evidence="3 4">
    <name type="scientific">Trichoplax adhaerens</name>
    <name type="common">Trichoplax reptans</name>
    <dbReference type="NCBI Taxonomy" id="10228"/>
    <lineage>
        <taxon>Eukaryota</taxon>
        <taxon>Metazoa</taxon>
        <taxon>Placozoa</taxon>
        <taxon>Uniplacotomia</taxon>
        <taxon>Trichoplacea</taxon>
        <taxon>Trichoplacidae</taxon>
        <taxon>Trichoplax</taxon>
    </lineage>
</organism>
<accession>B3RYR4</accession>
<evidence type="ECO:0000313" key="3">
    <source>
        <dbReference type="EMBL" id="EDV25087.1"/>
    </source>
</evidence>
<dbReference type="SUPFAM" id="SSF81296">
    <property type="entry name" value="E set domains"/>
    <property type="match status" value="2"/>
</dbReference>
<dbReference type="GO" id="GO:0015031">
    <property type="term" value="P:protein transport"/>
    <property type="evidence" value="ECO:0000318"/>
    <property type="project" value="GO_Central"/>
</dbReference>
<dbReference type="SMART" id="SM01017">
    <property type="entry name" value="Arrestin_C"/>
    <property type="match status" value="1"/>
</dbReference>
<dbReference type="InParanoid" id="B3RYR4"/>
<dbReference type="Pfam" id="PF02752">
    <property type="entry name" value="Arrestin_C"/>
    <property type="match status" value="1"/>
</dbReference>
<dbReference type="PANTHER" id="PTHR11188">
    <property type="entry name" value="ARRESTIN DOMAIN CONTAINING PROTEIN"/>
    <property type="match status" value="1"/>
</dbReference>
<dbReference type="InterPro" id="IPR011021">
    <property type="entry name" value="Arrestin-like_N"/>
</dbReference>
<keyword evidence="4" id="KW-1185">Reference proteome</keyword>
<dbReference type="AlphaFoldDB" id="B3RYR4"/>
<dbReference type="OMA" id="SIIQMEY"/>
<evidence type="ECO:0000313" key="4">
    <source>
        <dbReference type="Proteomes" id="UP000009022"/>
    </source>
</evidence>
<dbReference type="Pfam" id="PF00339">
    <property type="entry name" value="Arrestin_N"/>
    <property type="match status" value="1"/>
</dbReference>
<gene>
    <name evidence="3" type="ORF">TRIADDRAFT_56649</name>
</gene>
<dbReference type="InterPro" id="IPR014752">
    <property type="entry name" value="Arrestin-like_C"/>
</dbReference>
<comment type="similarity">
    <text evidence="1">Belongs to the arrestin family.</text>
</comment>
<evidence type="ECO:0000259" key="2">
    <source>
        <dbReference type="SMART" id="SM01017"/>
    </source>
</evidence>
<dbReference type="HOGENOM" id="CLU_730221_0_0_1"/>
<dbReference type="Proteomes" id="UP000009022">
    <property type="component" value="Unassembled WGS sequence"/>
</dbReference>
<reference evidence="3 4" key="1">
    <citation type="journal article" date="2008" name="Nature">
        <title>The Trichoplax genome and the nature of placozoans.</title>
        <authorList>
            <person name="Srivastava M."/>
            <person name="Begovic E."/>
            <person name="Chapman J."/>
            <person name="Putnam N.H."/>
            <person name="Hellsten U."/>
            <person name="Kawashima T."/>
            <person name="Kuo A."/>
            <person name="Mitros T."/>
            <person name="Salamov A."/>
            <person name="Carpenter M.L."/>
            <person name="Signorovitch A.Y."/>
            <person name="Moreno M.A."/>
            <person name="Kamm K."/>
            <person name="Grimwood J."/>
            <person name="Schmutz J."/>
            <person name="Shapiro H."/>
            <person name="Grigoriev I.V."/>
            <person name="Buss L.W."/>
            <person name="Schierwater B."/>
            <person name="Dellaporta S.L."/>
            <person name="Rokhsar D.S."/>
        </authorList>
    </citation>
    <scope>NUCLEOTIDE SEQUENCE [LARGE SCALE GENOMIC DNA]</scope>
    <source>
        <strain evidence="3 4">Grell-BS-1999</strain>
    </source>
</reference>
<sequence>MTQDIELQIILDKEHAEYSPGEVIEGSIRVQLRNTMNARAIRLRFRGTACTQVSDGVQSRISVRSKPYIYKEVQVYLDTTISIWGEEDSQPRISNLTLPEGSNEFKFSYQLPTDIALPSSLEGGKDCYIRYNMVAILENPPNDDHQQELAFQVTQQVDIGPTLLQSPSPLQNDISFCCFCFRPGLVKLNASIDRSGYRPGESISLDIKCQNLSNRTIPCLRVRFIGCLAVAAEGHTKTIRTIIQELYTKNEISPCQTYESSNQTIPIPSTPPTSQSLALNVNVTYIFQVAAIIPFSKDLHVDFPIVIGSKSTNMESSNIETTNESRKEEAIAAMAQIALVDSTADESLDIEDDTRCLINS</sequence>
<dbReference type="EMBL" id="DS985245">
    <property type="protein sequence ID" value="EDV25087.1"/>
    <property type="molecule type" value="Genomic_DNA"/>
</dbReference>
<dbReference type="KEGG" id="tad:TRIADDRAFT_56649"/>
<evidence type="ECO:0000256" key="1">
    <source>
        <dbReference type="ARBA" id="ARBA00005298"/>
    </source>
</evidence>
<dbReference type="InterPro" id="IPR014756">
    <property type="entry name" value="Ig_E-set"/>
</dbReference>
<feature type="domain" description="Arrestin C-terminal-like" evidence="2">
    <location>
        <begin position="182"/>
        <end position="312"/>
    </location>
</feature>
<protein>
    <recommendedName>
        <fullName evidence="2">Arrestin C-terminal-like domain-containing protein</fullName>
    </recommendedName>
</protein>
<dbReference type="InterPro" id="IPR011022">
    <property type="entry name" value="Arrestin_C-like"/>
</dbReference>
<name>B3RYR4_TRIAD</name>
<proteinExistence type="inferred from homology"/>
<dbReference type="CTD" id="6753744"/>
<dbReference type="Gene3D" id="2.60.40.640">
    <property type="match status" value="2"/>
</dbReference>
<dbReference type="GO" id="GO:0005737">
    <property type="term" value="C:cytoplasm"/>
    <property type="evidence" value="ECO:0000318"/>
    <property type="project" value="GO_Central"/>
</dbReference>
<dbReference type="InterPro" id="IPR050357">
    <property type="entry name" value="Arrestin_domain-protein"/>
</dbReference>